<accession>A0A9Q1CU54</accession>
<proteinExistence type="predicted"/>
<protein>
    <submittedName>
        <fullName evidence="2">Uncharacterized protein</fullName>
    </submittedName>
</protein>
<dbReference type="Proteomes" id="UP001152803">
    <property type="component" value="Unassembled WGS sequence"/>
</dbReference>
<sequence>MLQQLPPPSSVKQGHQQDAHQDQQLGGAVGPALSSVSTHPRQARPSTQCSPRSAARGRCHGPRDSPSTHARQPKMLTKISSQPLHPPMSSRPPTQCSPRSAARGRCGPSPQLCFYPPTSSKAINTMLTKISS</sequence>
<dbReference type="AlphaFoldDB" id="A0A9Q1CU54"/>
<reference evidence="2" key="1">
    <citation type="journal article" date="2023" name="Science">
        <title>Genome structures resolve the early diversification of teleost fishes.</title>
        <authorList>
            <person name="Parey E."/>
            <person name="Louis A."/>
            <person name="Montfort J."/>
            <person name="Bouchez O."/>
            <person name="Roques C."/>
            <person name="Iampietro C."/>
            <person name="Lluch J."/>
            <person name="Castinel A."/>
            <person name="Donnadieu C."/>
            <person name="Desvignes T."/>
            <person name="Floi Bucao C."/>
            <person name="Jouanno E."/>
            <person name="Wen M."/>
            <person name="Mejri S."/>
            <person name="Dirks R."/>
            <person name="Jansen H."/>
            <person name="Henkel C."/>
            <person name="Chen W.J."/>
            <person name="Zahm M."/>
            <person name="Cabau C."/>
            <person name="Klopp C."/>
            <person name="Thompson A.W."/>
            <person name="Robinson-Rechavi M."/>
            <person name="Braasch I."/>
            <person name="Lecointre G."/>
            <person name="Bobe J."/>
            <person name="Postlethwait J.H."/>
            <person name="Berthelot C."/>
            <person name="Roest Crollius H."/>
            <person name="Guiguen Y."/>
        </authorList>
    </citation>
    <scope>NUCLEOTIDE SEQUENCE</scope>
    <source>
        <strain evidence="2">Concon-B</strain>
    </source>
</reference>
<keyword evidence="3" id="KW-1185">Reference proteome</keyword>
<feature type="region of interest" description="Disordered" evidence="1">
    <location>
        <begin position="1"/>
        <end position="118"/>
    </location>
</feature>
<evidence type="ECO:0000313" key="3">
    <source>
        <dbReference type="Proteomes" id="UP001152803"/>
    </source>
</evidence>
<organism evidence="2 3">
    <name type="scientific">Conger conger</name>
    <name type="common">Conger eel</name>
    <name type="synonym">Muraena conger</name>
    <dbReference type="NCBI Taxonomy" id="82655"/>
    <lineage>
        <taxon>Eukaryota</taxon>
        <taxon>Metazoa</taxon>
        <taxon>Chordata</taxon>
        <taxon>Craniata</taxon>
        <taxon>Vertebrata</taxon>
        <taxon>Euteleostomi</taxon>
        <taxon>Actinopterygii</taxon>
        <taxon>Neopterygii</taxon>
        <taxon>Teleostei</taxon>
        <taxon>Anguilliformes</taxon>
        <taxon>Congridae</taxon>
        <taxon>Conger</taxon>
    </lineage>
</organism>
<dbReference type="EMBL" id="JAFJMO010000019">
    <property type="protein sequence ID" value="KAJ8249680.1"/>
    <property type="molecule type" value="Genomic_DNA"/>
</dbReference>
<gene>
    <name evidence="2" type="ORF">COCON_G00228960</name>
</gene>
<evidence type="ECO:0000313" key="2">
    <source>
        <dbReference type="EMBL" id="KAJ8249680.1"/>
    </source>
</evidence>
<name>A0A9Q1CU54_CONCO</name>
<evidence type="ECO:0000256" key="1">
    <source>
        <dbReference type="SAM" id="MobiDB-lite"/>
    </source>
</evidence>
<feature type="compositionally biased region" description="Polar residues" evidence="1">
    <location>
        <begin position="34"/>
        <end position="51"/>
    </location>
</feature>
<comment type="caution">
    <text evidence="2">The sequence shown here is derived from an EMBL/GenBank/DDBJ whole genome shotgun (WGS) entry which is preliminary data.</text>
</comment>